<dbReference type="Proteomes" id="UP000006591">
    <property type="component" value="Chromosome 11"/>
</dbReference>
<evidence type="ECO:0000313" key="2">
    <source>
        <dbReference type="EnsemblPlants" id="ONIVA11G18500.1"/>
    </source>
</evidence>
<reference evidence="2" key="1">
    <citation type="submission" date="2015-04" db="UniProtKB">
        <authorList>
            <consortium name="EnsemblPlants"/>
        </authorList>
    </citation>
    <scope>IDENTIFICATION</scope>
    <source>
        <strain evidence="2">SL10</strain>
    </source>
</reference>
<name>A0A0E0J3V7_ORYNI</name>
<feature type="compositionally biased region" description="Gly residues" evidence="1">
    <location>
        <begin position="1"/>
        <end position="20"/>
    </location>
</feature>
<feature type="region of interest" description="Disordered" evidence="1">
    <location>
        <begin position="1"/>
        <end position="37"/>
    </location>
</feature>
<keyword evidence="3" id="KW-1185">Reference proteome</keyword>
<evidence type="ECO:0000256" key="1">
    <source>
        <dbReference type="SAM" id="MobiDB-lite"/>
    </source>
</evidence>
<feature type="compositionally biased region" description="Basic and acidic residues" evidence="1">
    <location>
        <begin position="23"/>
        <end position="37"/>
    </location>
</feature>
<proteinExistence type="predicted"/>
<organism evidence="2">
    <name type="scientific">Oryza nivara</name>
    <name type="common">Indian wild rice</name>
    <name type="synonym">Oryza sativa f. spontanea</name>
    <dbReference type="NCBI Taxonomy" id="4536"/>
    <lineage>
        <taxon>Eukaryota</taxon>
        <taxon>Viridiplantae</taxon>
        <taxon>Streptophyta</taxon>
        <taxon>Embryophyta</taxon>
        <taxon>Tracheophyta</taxon>
        <taxon>Spermatophyta</taxon>
        <taxon>Magnoliopsida</taxon>
        <taxon>Liliopsida</taxon>
        <taxon>Poales</taxon>
        <taxon>Poaceae</taxon>
        <taxon>BOP clade</taxon>
        <taxon>Oryzoideae</taxon>
        <taxon>Oryzeae</taxon>
        <taxon>Oryzinae</taxon>
        <taxon>Oryza</taxon>
    </lineage>
</organism>
<dbReference type="AlphaFoldDB" id="A0A0E0J3V7"/>
<sequence>MAGGRRGVVDGGGRRSGGGETWEVGRKKREVEAGGREEVKERVEEEERVGRMVRMDMGSVPQRSLHFFHFTFRGITAMDFNINMLDLHKDSTTVSTKASSIPNVKSESSRRLYEIKHHVMYTTSFSVALYVDRQTVDNASSDVSCLALRLEIFRGTSVAGWVYVSSFEGIGKLKIEGIGKQP</sequence>
<dbReference type="HOGENOM" id="CLU_1484285_0_0_1"/>
<dbReference type="EnsemblPlants" id="ONIVA11G18500.1">
    <property type="protein sequence ID" value="ONIVA11G18500.1"/>
    <property type="gene ID" value="ONIVA11G18500"/>
</dbReference>
<evidence type="ECO:0000313" key="3">
    <source>
        <dbReference type="Proteomes" id="UP000006591"/>
    </source>
</evidence>
<reference evidence="2" key="2">
    <citation type="submission" date="2018-04" db="EMBL/GenBank/DDBJ databases">
        <title>OnivRS2 (Oryza nivara Reference Sequence Version 2).</title>
        <authorList>
            <person name="Zhang J."/>
            <person name="Kudrna D."/>
            <person name="Lee S."/>
            <person name="Talag J."/>
            <person name="Rajasekar S."/>
            <person name="Welchert J."/>
            <person name="Hsing Y.-I."/>
            <person name="Wing R.A."/>
        </authorList>
    </citation>
    <scope>NUCLEOTIDE SEQUENCE [LARGE SCALE GENOMIC DNA]</scope>
    <source>
        <strain evidence="2">SL10</strain>
    </source>
</reference>
<dbReference type="Gramene" id="ONIVA11G18500.1">
    <property type="protein sequence ID" value="ONIVA11G18500.1"/>
    <property type="gene ID" value="ONIVA11G18500"/>
</dbReference>
<protein>
    <submittedName>
        <fullName evidence="2">Uncharacterized protein</fullName>
    </submittedName>
</protein>
<accession>A0A0E0J3V7</accession>